<dbReference type="SUPFAM" id="SSF54403">
    <property type="entry name" value="Cystatin/monellin"/>
    <property type="match status" value="1"/>
</dbReference>
<dbReference type="Gene3D" id="3.10.450.10">
    <property type="match status" value="1"/>
</dbReference>
<organism evidence="1 2">
    <name type="scientific">Cuscuta australis</name>
    <dbReference type="NCBI Taxonomy" id="267555"/>
    <lineage>
        <taxon>Eukaryota</taxon>
        <taxon>Viridiplantae</taxon>
        <taxon>Streptophyta</taxon>
        <taxon>Embryophyta</taxon>
        <taxon>Tracheophyta</taxon>
        <taxon>Spermatophyta</taxon>
        <taxon>Magnoliopsida</taxon>
        <taxon>eudicotyledons</taxon>
        <taxon>Gunneridae</taxon>
        <taxon>Pentapetalae</taxon>
        <taxon>asterids</taxon>
        <taxon>lamiids</taxon>
        <taxon>Solanales</taxon>
        <taxon>Convolvulaceae</taxon>
        <taxon>Cuscuteae</taxon>
        <taxon>Cuscuta</taxon>
        <taxon>Cuscuta subgen. Grammica</taxon>
        <taxon>Cuscuta sect. Cleistogrammica</taxon>
    </lineage>
</organism>
<name>A0A328D2R6_9ASTE</name>
<comment type="caution">
    <text evidence="1">The sequence shown here is derived from an EMBL/GenBank/DDBJ whole genome shotgun (WGS) entry which is preliminary data.</text>
</comment>
<keyword evidence="2" id="KW-1185">Reference proteome</keyword>
<protein>
    <recommendedName>
        <fullName evidence="3">Cystatin domain-containing protein</fullName>
    </recommendedName>
</protein>
<evidence type="ECO:0000313" key="2">
    <source>
        <dbReference type="Proteomes" id="UP000249390"/>
    </source>
</evidence>
<dbReference type="Proteomes" id="UP000249390">
    <property type="component" value="Unassembled WGS sequence"/>
</dbReference>
<dbReference type="AlphaFoldDB" id="A0A328D2R6"/>
<dbReference type="EMBL" id="NQVE01000209">
    <property type="protein sequence ID" value="RAL38679.1"/>
    <property type="molecule type" value="Genomic_DNA"/>
</dbReference>
<reference evidence="1 2" key="1">
    <citation type="submission" date="2018-06" db="EMBL/GenBank/DDBJ databases">
        <title>The Genome of Cuscuta australis (Dodder) Provides Insight into the Evolution of Plant Parasitism.</title>
        <authorList>
            <person name="Liu H."/>
        </authorList>
    </citation>
    <scope>NUCLEOTIDE SEQUENCE [LARGE SCALE GENOMIC DNA]</scope>
    <source>
        <strain evidence="2">cv. Yunnan</strain>
        <tissue evidence="1">Vines</tissue>
    </source>
</reference>
<proteinExistence type="predicted"/>
<sequence length="370" mass="41870">MDETVEDNDKKFLDYGVAGHIKKTVYGPATSLPRRLKRYRVMNRSEYAIYNKKVNDSGGYNVDGCSGSLPGGIFPVLPTSCDWEPAELAAQFAALKQAEDGGIPLEYKQLLKVNIQAVCGTMYYLTFTACDTIDGREKIFNAKVLFSAQDKHLHLKEFKVDNDPNKSAEKMRNEVVGVLEKISAFRKENPHLFPSPPRQDHRPPRVLSAFIFRKSLVIYKEPRKGELAATAFRIFLKEMRSQNPTWKYAKGVTPSWYAFVRVPTPLTSYGMTAMASLSNHDMGAYQVSRGTQTKRMNQPQANHMATPAPQEAQILTTDTIMTRPRYLESLVRTLDHGCYVDDDSLRESGAHSWLTQPARTFHELDISDEF</sequence>
<evidence type="ECO:0000313" key="1">
    <source>
        <dbReference type="EMBL" id="RAL38679.1"/>
    </source>
</evidence>
<evidence type="ECO:0008006" key="3">
    <source>
        <dbReference type="Google" id="ProtNLM"/>
    </source>
</evidence>
<accession>A0A328D2R6</accession>
<gene>
    <name evidence="1" type="ORF">DM860_002657</name>
</gene>
<dbReference type="InterPro" id="IPR046350">
    <property type="entry name" value="Cystatin_sf"/>
</dbReference>